<keyword evidence="2" id="KW-0472">Membrane</keyword>
<dbReference type="SUPFAM" id="SSF51261">
    <property type="entry name" value="Duplicated hybrid motif"/>
    <property type="match status" value="1"/>
</dbReference>
<gene>
    <name evidence="4" type="ORF">D4A39_13325</name>
</gene>
<feature type="domain" description="M23ase beta-sheet core" evidence="3">
    <location>
        <begin position="208"/>
        <end position="301"/>
    </location>
</feature>
<keyword evidence="2" id="KW-0812">Transmembrane</keyword>
<keyword evidence="2" id="KW-1133">Transmembrane helix</keyword>
<evidence type="ECO:0000256" key="2">
    <source>
        <dbReference type="SAM" id="Phobius"/>
    </source>
</evidence>
<dbReference type="GO" id="GO:0004222">
    <property type="term" value="F:metalloendopeptidase activity"/>
    <property type="evidence" value="ECO:0007669"/>
    <property type="project" value="TreeGrafter"/>
</dbReference>
<dbReference type="InterPro" id="IPR050570">
    <property type="entry name" value="Cell_wall_metabolism_enzyme"/>
</dbReference>
<dbReference type="Pfam" id="PF01551">
    <property type="entry name" value="Peptidase_M23"/>
    <property type="match status" value="1"/>
</dbReference>
<protein>
    <recommendedName>
        <fullName evidence="3">M23ase beta-sheet core domain-containing protein</fullName>
    </recommendedName>
</protein>
<proteinExistence type="predicted"/>
<dbReference type="FunFam" id="2.70.70.10:FF:000006">
    <property type="entry name" value="M23 family peptidase"/>
    <property type="match status" value="1"/>
</dbReference>
<dbReference type="AlphaFoldDB" id="A0A418XVM8"/>
<name>A0A418XVM8_9GAMM</name>
<dbReference type="InterPro" id="IPR011055">
    <property type="entry name" value="Dup_hybrid_motif"/>
</dbReference>
<accession>A0A418XVM8</accession>
<keyword evidence="1" id="KW-0175">Coiled coil</keyword>
<dbReference type="Gene3D" id="2.70.70.10">
    <property type="entry name" value="Glucose Permease (Domain IIA)"/>
    <property type="match status" value="1"/>
</dbReference>
<sequence length="310" mass="34325">MNIIVLNSKRGHSRTLPVPRHWPWMLAGVFLLLPVLVAVGTYQLIYHVSDQPEFTPVMTERFAEQLHEQQLALADLDQLSQEQFRALTLKLAQAQARLVRLDALGERLVEVADVGSDEFDFSTIPGLGGPESADEGASYELPSFMEAVDQMTATLERRERQLEILEDLLADKQIEDQTWLSGRPLSKGWMSSRYGRRSDPFTGRVAWHKGVDFAGKVGTPIIATGSGVVTFSGERSGYGKMVEINHGNGITTRYGHAAELVVESGEIVRTGDTIAKVGNSGRSTGPHVHYEVLKNGAQVNPQPYIYRARR</sequence>
<dbReference type="InterPro" id="IPR016047">
    <property type="entry name" value="M23ase_b-sheet_dom"/>
</dbReference>
<dbReference type="Proteomes" id="UP000283734">
    <property type="component" value="Unassembled WGS sequence"/>
</dbReference>
<comment type="caution">
    <text evidence="4">The sequence shown here is derived from an EMBL/GenBank/DDBJ whole genome shotgun (WGS) entry which is preliminary data.</text>
</comment>
<feature type="transmembrane region" description="Helical" evidence="2">
    <location>
        <begin position="21"/>
        <end position="45"/>
    </location>
</feature>
<evidence type="ECO:0000256" key="1">
    <source>
        <dbReference type="SAM" id="Coils"/>
    </source>
</evidence>
<reference evidence="4 5" key="1">
    <citation type="submission" date="2018-09" db="EMBL/GenBank/DDBJ databases">
        <title>Alcanivorax profundi sp. nov., isolated from 1000 m-depth seawater of the Mariana Trench.</title>
        <authorList>
            <person name="Liu J."/>
        </authorList>
    </citation>
    <scope>NUCLEOTIDE SEQUENCE [LARGE SCALE GENOMIC DNA]</scope>
    <source>
        <strain evidence="4 5">MTEO17</strain>
    </source>
</reference>
<keyword evidence="5" id="KW-1185">Reference proteome</keyword>
<dbReference type="PANTHER" id="PTHR21666">
    <property type="entry name" value="PEPTIDASE-RELATED"/>
    <property type="match status" value="1"/>
</dbReference>
<dbReference type="EMBL" id="QYYA01000004">
    <property type="protein sequence ID" value="RJG16796.1"/>
    <property type="molecule type" value="Genomic_DNA"/>
</dbReference>
<dbReference type="CDD" id="cd12797">
    <property type="entry name" value="M23_peptidase"/>
    <property type="match status" value="1"/>
</dbReference>
<dbReference type="RefSeq" id="WP_119918359.1">
    <property type="nucleotide sequence ID" value="NZ_QYYA01000004.1"/>
</dbReference>
<dbReference type="PANTHER" id="PTHR21666:SF291">
    <property type="entry name" value="STAGE II SPORULATION PROTEIN Q"/>
    <property type="match status" value="1"/>
</dbReference>
<evidence type="ECO:0000259" key="3">
    <source>
        <dbReference type="Pfam" id="PF01551"/>
    </source>
</evidence>
<dbReference type="OrthoDB" id="9805070at2"/>
<evidence type="ECO:0000313" key="5">
    <source>
        <dbReference type="Proteomes" id="UP000283734"/>
    </source>
</evidence>
<feature type="coiled-coil region" evidence="1">
    <location>
        <begin position="148"/>
        <end position="175"/>
    </location>
</feature>
<organism evidence="4 5">
    <name type="scientific">Alcanivorax profundi</name>
    <dbReference type="NCBI Taxonomy" id="2338368"/>
    <lineage>
        <taxon>Bacteria</taxon>
        <taxon>Pseudomonadati</taxon>
        <taxon>Pseudomonadota</taxon>
        <taxon>Gammaproteobacteria</taxon>
        <taxon>Oceanospirillales</taxon>
        <taxon>Alcanivoracaceae</taxon>
        <taxon>Alcanivorax</taxon>
    </lineage>
</organism>
<evidence type="ECO:0000313" key="4">
    <source>
        <dbReference type="EMBL" id="RJG16796.1"/>
    </source>
</evidence>